<dbReference type="EMBL" id="JADJEV010000004">
    <property type="protein sequence ID" value="MBK6974099.1"/>
    <property type="molecule type" value="Genomic_DNA"/>
</dbReference>
<accession>A0A9D7E4M9</accession>
<gene>
    <name evidence="1" type="ORF">IPH26_14555</name>
</gene>
<name>A0A9D7E4M9_9PROT</name>
<organism evidence="1 2">
    <name type="scientific">Candidatus Methylophosphatis roskildensis</name>
    <dbReference type="NCBI Taxonomy" id="2899263"/>
    <lineage>
        <taxon>Bacteria</taxon>
        <taxon>Pseudomonadati</taxon>
        <taxon>Pseudomonadota</taxon>
        <taxon>Betaproteobacteria</taxon>
        <taxon>Nitrosomonadales</taxon>
        <taxon>Sterolibacteriaceae</taxon>
        <taxon>Candidatus Methylophosphatis</taxon>
    </lineage>
</organism>
<reference evidence="1" key="1">
    <citation type="submission" date="2020-10" db="EMBL/GenBank/DDBJ databases">
        <title>Connecting structure to function with the recovery of over 1000 high-quality activated sludge metagenome-assembled genomes encoding full-length rRNA genes using long-read sequencing.</title>
        <authorList>
            <person name="Singleton C.M."/>
            <person name="Petriglieri F."/>
            <person name="Kristensen J.M."/>
            <person name="Kirkegaard R.H."/>
            <person name="Michaelsen T.Y."/>
            <person name="Andersen M.H."/>
            <person name="Karst S.M."/>
            <person name="Dueholm M.S."/>
            <person name="Nielsen P.H."/>
            <person name="Albertsen M."/>
        </authorList>
    </citation>
    <scope>NUCLEOTIDE SEQUENCE</scope>
    <source>
        <strain evidence="1">Bjer_18-Q3-R1-45_BAT3C.347</strain>
    </source>
</reference>
<proteinExistence type="predicted"/>
<sequence length="53" mass="5668">MIIPQMSIDINESQLRTIGQIGQSLRQCAHTTLDKARQSVSRAAGVQSTAGSI</sequence>
<dbReference type="AlphaFoldDB" id="A0A9D7E4M9"/>
<evidence type="ECO:0000313" key="1">
    <source>
        <dbReference type="EMBL" id="MBK6974099.1"/>
    </source>
</evidence>
<dbReference type="Proteomes" id="UP000807785">
    <property type="component" value="Unassembled WGS sequence"/>
</dbReference>
<comment type="caution">
    <text evidence="1">The sequence shown here is derived from an EMBL/GenBank/DDBJ whole genome shotgun (WGS) entry which is preliminary data.</text>
</comment>
<protein>
    <submittedName>
        <fullName evidence="1">Uncharacterized protein</fullName>
    </submittedName>
</protein>
<evidence type="ECO:0000313" key="2">
    <source>
        <dbReference type="Proteomes" id="UP000807785"/>
    </source>
</evidence>